<dbReference type="GO" id="GO:0008175">
    <property type="term" value="F:tRNA methyltransferase activity"/>
    <property type="evidence" value="ECO:0007669"/>
    <property type="project" value="TreeGrafter"/>
</dbReference>
<gene>
    <name evidence="5" type="ORF">VMCG_07429</name>
</gene>
<comment type="catalytic activity">
    <reaction evidence="2">
        <text>4-demethylwyosine(37) in tRNA(Phe) + S-adenosyl-L-methionine = 4-demethyl-7-[(3S)-3-amino-3-carboxypropyl]wyosine(37) in tRNA(Phe) + S-methyl-5'-thioadenosine + H(+)</text>
        <dbReference type="Rhea" id="RHEA:36355"/>
        <dbReference type="Rhea" id="RHEA-COMP:10164"/>
        <dbReference type="Rhea" id="RHEA-COMP:10378"/>
        <dbReference type="ChEBI" id="CHEBI:15378"/>
        <dbReference type="ChEBI" id="CHEBI:17509"/>
        <dbReference type="ChEBI" id="CHEBI:59789"/>
        <dbReference type="ChEBI" id="CHEBI:64315"/>
        <dbReference type="ChEBI" id="CHEBI:73550"/>
        <dbReference type="EC" id="2.5.1.114"/>
    </reaction>
</comment>
<dbReference type="PANTHER" id="PTHR23245:SF25">
    <property type="entry name" value="TRNA WYBUTOSINE-SYNTHESIZING PROTEIN 2 HOMOLOG"/>
    <property type="match status" value="1"/>
</dbReference>
<dbReference type="Proteomes" id="UP000283895">
    <property type="component" value="Unassembled WGS sequence"/>
</dbReference>
<dbReference type="AlphaFoldDB" id="A0A423W342"/>
<keyword evidence="6" id="KW-1185">Reference proteome</keyword>
<dbReference type="SUPFAM" id="SSF53335">
    <property type="entry name" value="S-adenosyl-L-methionine-dependent methyltransferases"/>
    <property type="match status" value="1"/>
</dbReference>
<evidence type="ECO:0000313" key="5">
    <source>
        <dbReference type="EMBL" id="ROV97737.1"/>
    </source>
</evidence>
<feature type="domain" description="SAM-dependent methyltransferase TRM5/TYW2-type" evidence="4">
    <location>
        <begin position="97"/>
        <end position="406"/>
    </location>
</feature>
<reference evidence="5 6" key="1">
    <citation type="submission" date="2015-09" db="EMBL/GenBank/DDBJ databases">
        <title>Host preference determinants of Valsa canker pathogens revealed by comparative genomics.</title>
        <authorList>
            <person name="Yin Z."/>
            <person name="Huang L."/>
        </authorList>
    </citation>
    <scope>NUCLEOTIDE SEQUENCE [LARGE SCALE GENOMIC DNA]</scope>
    <source>
        <strain evidence="5 6">03-1</strain>
    </source>
</reference>
<comment type="caution">
    <text evidence="5">The sequence shown here is derived from an EMBL/GenBank/DDBJ whole genome shotgun (WGS) entry which is preliminary data.</text>
</comment>
<protein>
    <recommendedName>
        <fullName evidence="1">tRNA(Phe) (4-demethylwyosine(37)-C(7)) aminocarboxypropyltransferase</fullName>
        <ecNumber evidence="1">2.5.1.114</ecNumber>
    </recommendedName>
</protein>
<dbReference type="InterPro" id="IPR030382">
    <property type="entry name" value="MeTrfase_TRM5/TYW2"/>
</dbReference>
<accession>A0A423W342</accession>
<dbReference type="PROSITE" id="PS51684">
    <property type="entry name" value="SAM_MT_TRM5_TYW2"/>
    <property type="match status" value="1"/>
</dbReference>
<keyword evidence="3" id="KW-1133">Transmembrane helix</keyword>
<feature type="transmembrane region" description="Helical" evidence="3">
    <location>
        <begin position="423"/>
        <end position="445"/>
    </location>
</feature>
<dbReference type="Gene3D" id="3.40.50.150">
    <property type="entry name" value="Vaccinia Virus protein VP39"/>
    <property type="match status" value="1"/>
</dbReference>
<evidence type="ECO:0000313" key="6">
    <source>
        <dbReference type="Proteomes" id="UP000283895"/>
    </source>
</evidence>
<keyword evidence="3" id="KW-0812">Transmembrane</keyword>
<evidence type="ECO:0000256" key="1">
    <source>
        <dbReference type="ARBA" id="ARBA00012265"/>
    </source>
</evidence>
<dbReference type="GO" id="GO:0030488">
    <property type="term" value="P:tRNA methylation"/>
    <property type="evidence" value="ECO:0007669"/>
    <property type="project" value="TreeGrafter"/>
</dbReference>
<dbReference type="GO" id="GO:0102522">
    <property type="term" value="F:tRNA 4-demethylwyosine alpha-amino-alpha-carboxypropyltransferase activity"/>
    <property type="evidence" value="ECO:0007669"/>
    <property type="project" value="UniProtKB-EC"/>
</dbReference>
<organism evidence="5 6">
    <name type="scientific">Cytospora schulzeri</name>
    <dbReference type="NCBI Taxonomy" id="448051"/>
    <lineage>
        <taxon>Eukaryota</taxon>
        <taxon>Fungi</taxon>
        <taxon>Dikarya</taxon>
        <taxon>Ascomycota</taxon>
        <taxon>Pezizomycotina</taxon>
        <taxon>Sordariomycetes</taxon>
        <taxon>Sordariomycetidae</taxon>
        <taxon>Diaporthales</taxon>
        <taxon>Cytosporaceae</taxon>
        <taxon>Cytospora</taxon>
    </lineage>
</organism>
<dbReference type="OrthoDB" id="2387925at2759"/>
<dbReference type="EMBL" id="LKEA01000028">
    <property type="protein sequence ID" value="ROV97737.1"/>
    <property type="molecule type" value="Genomic_DNA"/>
</dbReference>
<evidence type="ECO:0000259" key="4">
    <source>
        <dbReference type="PROSITE" id="PS51684"/>
    </source>
</evidence>
<dbReference type="GO" id="GO:0031591">
    <property type="term" value="P:wybutosine biosynthetic process"/>
    <property type="evidence" value="ECO:0007669"/>
    <property type="project" value="TreeGrafter"/>
</dbReference>
<evidence type="ECO:0000256" key="3">
    <source>
        <dbReference type="SAM" id="Phobius"/>
    </source>
</evidence>
<evidence type="ECO:0000256" key="2">
    <source>
        <dbReference type="ARBA" id="ARBA00049400"/>
    </source>
</evidence>
<keyword evidence="3" id="KW-0472">Membrane</keyword>
<proteinExistence type="predicted"/>
<dbReference type="GO" id="GO:0005737">
    <property type="term" value="C:cytoplasm"/>
    <property type="evidence" value="ECO:0007669"/>
    <property type="project" value="TreeGrafter"/>
</dbReference>
<sequence length="536" mass="59840">MPRSRPKPPNSVSFAVTEWFNHYSSELSALGATVETLVAEAPKRWVIYEPVILLPSGSFTSPNWMETLAALSQDCRDHLWSNILREIGRGTREETAYLAVSDGIPLTVTTHSDTKDEEGQKEENILRSPTGLRILLGDFGPPETKGKTVSDEDFVQALWASTTQNSIRQTWAPRWTMFSRGNVKEKARLLAFHDPPKSPQREAEPEMPHRVRTRQVLAKTWAVDLYAGIGYFVFCYAKLGMRVLCWEINPWSVEGLRRGARANGWSVKVIKDEDLVRPTADLVSGDDTIVIFLENNQEATRRVRELRAHGLDIQVSHVNCGLLPRSDYSWEAAREILGEDGDGWLHLHENVGAADIEPRKGEIQKLFDALDESGGDGRVAKVEHVELVKTFAPELFKALLLILHLLVLSEVLDVFRVCQVLELGVLVMVEFPMVDLILVLVITMVSRPRANVRQRATLNHKDLKLVLGDDAVPVIVGQFEHLADDLLFPPFRDVLVGVVEQAVRPQDLLGLPLPVGIEVVQGEEGACVELGSVMLS</sequence>
<dbReference type="InterPro" id="IPR029063">
    <property type="entry name" value="SAM-dependent_MTases_sf"/>
</dbReference>
<dbReference type="EC" id="2.5.1.114" evidence="1"/>
<name>A0A423W342_9PEZI</name>
<dbReference type="PANTHER" id="PTHR23245">
    <property type="entry name" value="TRNA METHYLTRANSFERASE"/>
    <property type="match status" value="1"/>
</dbReference>
<dbReference type="STRING" id="356882.A0A423W342"/>